<dbReference type="Pfam" id="PF01613">
    <property type="entry name" value="Flavin_Reduct"/>
    <property type="match status" value="1"/>
</dbReference>
<dbReference type="Gene3D" id="3.90.226.10">
    <property type="entry name" value="2-enoyl-CoA Hydratase, Chain A, domain 1"/>
    <property type="match status" value="1"/>
</dbReference>
<dbReference type="InterPro" id="IPR002563">
    <property type="entry name" value="Flavin_Rdtase-like_dom"/>
</dbReference>
<feature type="domain" description="Flavin reductase like" evidence="4">
    <location>
        <begin position="255"/>
        <end position="398"/>
    </location>
</feature>
<dbReference type="RefSeq" id="WP_330816522.1">
    <property type="nucleotide sequence ID" value="NZ_JAZBJO010000068.1"/>
</dbReference>
<dbReference type="SUPFAM" id="SSF52096">
    <property type="entry name" value="ClpP/crotonase"/>
    <property type="match status" value="1"/>
</dbReference>
<gene>
    <name evidence="5" type="ORF">V2J94_46815</name>
</gene>
<evidence type="ECO:0000313" key="6">
    <source>
        <dbReference type="Proteomes" id="UP001354709"/>
    </source>
</evidence>
<dbReference type="Pfam" id="PF00378">
    <property type="entry name" value="ECH_1"/>
    <property type="match status" value="1"/>
</dbReference>
<evidence type="ECO:0000313" key="5">
    <source>
        <dbReference type="EMBL" id="MEE4599230.1"/>
    </source>
</evidence>
<dbReference type="Gene3D" id="2.30.110.10">
    <property type="entry name" value="Electron Transport, Fmn-binding Protein, Chain A"/>
    <property type="match status" value="1"/>
</dbReference>
<accession>A0ABU7QD83</accession>
<organism evidence="5 6">
    <name type="scientific">Streptomyces asiaticus subsp. ignotus</name>
    <dbReference type="NCBI Taxonomy" id="3098222"/>
    <lineage>
        <taxon>Bacteria</taxon>
        <taxon>Bacillati</taxon>
        <taxon>Actinomycetota</taxon>
        <taxon>Actinomycetes</taxon>
        <taxon>Kitasatosporales</taxon>
        <taxon>Streptomycetaceae</taxon>
        <taxon>Streptomyces</taxon>
        <taxon>Streptomyces violaceusniger group</taxon>
    </lineage>
</organism>
<reference evidence="5 6" key="1">
    <citation type="submission" date="2023-11" db="EMBL/GenBank/DDBJ databases">
        <title>30 novel species of actinomycetes from the DSMZ collection.</title>
        <authorList>
            <person name="Nouioui I."/>
        </authorList>
    </citation>
    <scope>NUCLEOTIDE SEQUENCE [LARGE SCALE GENOMIC DNA]</scope>
    <source>
        <strain evidence="5 6">DSM 41524</strain>
    </source>
</reference>
<sequence length="404" mass="42343">MTAGSHNTALSLVHASDEVDGVVVLTLSHPPANTLSNALVSELTAKLVTLATGPNAPAVVLTGAGERFFCAGGDMKEAVDFDANVMVERMAGFHALLCALENYPRPLVCAVNGWCVGGRIEMALFTDVVYAAVGARFVFPEIKHGMLPAVKGISRVRSVAGDRAARRLLLGGEPVDAATAEAIGIVDQVVERNELLATAVADARSAAAKSPAVFAALKRALHSDTTGRPDEEQLRVTLADARTVFNDPAAFRSALAQFPSGVTIVTTRSETGTLHGFTASSFAALSLEPPLILVCLDRGADRFPVFMAAKHFVVNIVTDAHADLALKFATKGENKFADGNFELDEAGNPLLPDAAAVISCELEQAVPGGDHVILIGRVRDARTGAGKPVTWYRGGFLPLGERAA</sequence>
<dbReference type="PANTHER" id="PTHR11941:SF169">
    <property type="entry name" value="(7AS)-7A-METHYL-1,5-DIOXO-2,3,5,6,7,7A-HEXAHYDRO-1H-INDENE-CARBOXYL-COA HYDROLASE"/>
    <property type="match status" value="1"/>
</dbReference>
<proteinExistence type="inferred from homology"/>
<keyword evidence="3" id="KW-0456">Lyase</keyword>
<comment type="similarity">
    <text evidence="1">Belongs to the enoyl-CoA hydratase/isomerase family.</text>
</comment>
<evidence type="ECO:0000256" key="3">
    <source>
        <dbReference type="ARBA" id="ARBA00023239"/>
    </source>
</evidence>
<protein>
    <submittedName>
        <fullName evidence="5">Enoyl-CoA hydratase-related protein</fullName>
    </submittedName>
</protein>
<dbReference type="PANTHER" id="PTHR11941">
    <property type="entry name" value="ENOYL-COA HYDRATASE-RELATED"/>
    <property type="match status" value="1"/>
</dbReference>
<evidence type="ECO:0000256" key="1">
    <source>
        <dbReference type="ARBA" id="ARBA00005254"/>
    </source>
</evidence>
<dbReference type="EMBL" id="JAZBJO010000068">
    <property type="protein sequence ID" value="MEE4599230.1"/>
    <property type="molecule type" value="Genomic_DNA"/>
</dbReference>
<dbReference type="CDD" id="cd06558">
    <property type="entry name" value="crotonase-like"/>
    <property type="match status" value="1"/>
</dbReference>
<dbReference type="InterPro" id="IPR012349">
    <property type="entry name" value="Split_barrel_FMN-bd"/>
</dbReference>
<comment type="caution">
    <text evidence="5">The sequence shown here is derived from an EMBL/GenBank/DDBJ whole genome shotgun (WGS) entry which is preliminary data.</text>
</comment>
<dbReference type="InterPro" id="IPR029045">
    <property type="entry name" value="ClpP/crotonase-like_dom_sf"/>
</dbReference>
<dbReference type="Proteomes" id="UP001354709">
    <property type="component" value="Unassembled WGS sequence"/>
</dbReference>
<keyword evidence="6" id="KW-1185">Reference proteome</keyword>
<evidence type="ECO:0000256" key="2">
    <source>
        <dbReference type="ARBA" id="ARBA00023098"/>
    </source>
</evidence>
<dbReference type="SMART" id="SM00903">
    <property type="entry name" value="Flavin_Reduct"/>
    <property type="match status" value="1"/>
</dbReference>
<dbReference type="SUPFAM" id="SSF50475">
    <property type="entry name" value="FMN-binding split barrel"/>
    <property type="match status" value="1"/>
</dbReference>
<name>A0ABU7QD83_9ACTN</name>
<evidence type="ECO:0000259" key="4">
    <source>
        <dbReference type="SMART" id="SM00903"/>
    </source>
</evidence>
<keyword evidence="2" id="KW-0443">Lipid metabolism</keyword>
<dbReference type="InterPro" id="IPR001753">
    <property type="entry name" value="Enoyl-CoA_hydra/iso"/>
</dbReference>